<keyword evidence="1" id="KW-1133">Transmembrane helix</keyword>
<sequence>MRTVPLPQTVPTTRLQAVDNLRVVLTALVVLHHVALTYGNIPMWFYTEPAQDPTGVALDVLVMFNQAFFMGFFFLISGFFTPRSFDRKGGGAFLHDRLLRLGVPLLAFLLVLRPLVNTGYYDGSMPYWKFYLGSWDPGPMWFVEVLLVFAAAYTLWRSTGRRVEERPTTLRPRTVVLFTGGLAAATFAWRLLVPNDTYWPVVGLPTPNFLPQYAALFVAGLFAYRRGWFASLPAGAAKAGLLTAGAVSATILPASILVEGAAKGALTALWESAFAVSMAIGLSVLFRERFGRQGPFGRFLADQAFAVYLIHPVVLVAVGYGLSWLHTAAVVKFAVATVLCLPLCWAAAYALRAIPGVKRVL</sequence>
<accession>A0A1I4BUM1</accession>
<evidence type="ECO:0000259" key="2">
    <source>
        <dbReference type="Pfam" id="PF01757"/>
    </source>
</evidence>
<feature type="domain" description="Acyltransferase 3" evidence="2">
    <location>
        <begin position="16"/>
        <end position="348"/>
    </location>
</feature>
<reference evidence="4" key="1">
    <citation type="submission" date="2016-10" db="EMBL/GenBank/DDBJ databases">
        <authorList>
            <person name="Varghese N."/>
            <person name="Submissions S."/>
        </authorList>
    </citation>
    <scope>NUCLEOTIDE SEQUENCE [LARGE SCALE GENOMIC DNA]</scope>
    <source>
        <strain evidence="4">CGMCC 4.2126</strain>
    </source>
</reference>
<keyword evidence="1" id="KW-0812">Transmembrane</keyword>
<dbReference type="PANTHER" id="PTHR36927">
    <property type="entry name" value="BLR4337 PROTEIN"/>
    <property type="match status" value="1"/>
</dbReference>
<evidence type="ECO:0000313" key="3">
    <source>
        <dbReference type="EMBL" id="SFK72488.1"/>
    </source>
</evidence>
<dbReference type="InterPro" id="IPR050623">
    <property type="entry name" value="Glucan_succinyl_AcylTrfase"/>
</dbReference>
<keyword evidence="3" id="KW-0012">Acyltransferase</keyword>
<proteinExistence type="predicted"/>
<dbReference type="EMBL" id="FOQY01000033">
    <property type="protein sequence ID" value="SFK72488.1"/>
    <property type="molecule type" value="Genomic_DNA"/>
</dbReference>
<feature type="transmembrane region" description="Helical" evidence="1">
    <location>
        <begin position="305"/>
        <end position="323"/>
    </location>
</feature>
<dbReference type="RefSeq" id="WP_093890894.1">
    <property type="nucleotide sequence ID" value="NZ_FOQY01000033.1"/>
</dbReference>
<feature type="transmembrane region" description="Helical" evidence="1">
    <location>
        <begin position="101"/>
        <end position="120"/>
    </location>
</feature>
<evidence type="ECO:0000313" key="4">
    <source>
        <dbReference type="Proteomes" id="UP000199111"/>
    </source>
</evidence>
<feature type="transmembrane region" description="Helical" evidence="1">
    <location>
        <begin position="264"/>
        <end position="285"/>
    </location>
</feature>
<organism evidence="3 4">
    <name type="scientific">Streptosporangium canum</name>
    <dbReference type="NCBI Taxonomy" id="324952"/>
    <lineage>
        <taxon>Bacteria</taxon>
        <taxon>Bacillati</taxon>
        <taxon>Actinomycetota</taxon>
        <taxon>Actinomycetes</taxon>
        <taxon>Streptosporangiales</taxon>
        <taxon>Streptosporangiaceae</taxon>
        <taxon>Streptosporangium</taxon>
    </lineage>
</organism>
<dbReference type="GeneID" id="96302334"/>
<feature type="transmembrane region" description="Helical" evidence="1">
    <location>
        <begin position="61"/>
        <end position="80"/>
    </location>
</feature>
<feature type="transmembrane region" description="Helical" evidence="1">
    <location>
        <begin position="140"/>
        <end position="158"/>
    </location>
</feature>
<evidence type="ECO:0000256" key="1">
    <source>
        <dbReference type="SAM" id="Phobius"/>
    </source>
</evidence>
<feature type="transmembrane region" description="Helical" evidence="1">
    <location>
        <begin position="21"/>
        <end position="41"/>
    </location>
</feature>
<feature type="transmembrane region" description="Helical" evidence="1">
    <location>
        <begin position="170"/>
        <end position="189"/>
    </location>
</feature>
<feature type="transmembrane region" description="Helical" evidence="1">
    <location>
        <begin position="239"/>
        <end position="258"/>
    </location>
</feature>
<keyword evidence="4" id="KW-1185">Reference proteome</keyword>
<dbReference type="PANTHER" id="PTHR36927:SF4">
    <property type="entry name" value="BLR5718 PROTEIN"/>
    <property type="match status" value="1"/>
</dbReference>
<dbReference type="GO" id="GO:0016747">
    <property type="term" value="F:acyltransferase activity, transferring groups other than amino-acyl groups"/>
    <property type="evidence" value="ECO:0007669"/>
    <property type="project" value="InterPro"/>
</dbReference>
<gene>
    <name evidence="3" type="ORF">SAMN05216275_13350</name>
</gene>
<dbReference type="Proteomes" id="UP000199111">
    <property type="component" value="Unassembled WGS sequence"/>
</dbReference>
<dbReference type="AlphaFoldDB" id="A0A1I4BUM1"/>
<feature type="transmembrane region" description="Helical" evidence="1">
    <location>
        <begin position="209"/>
        <end position="227"/>
    </location>
</feature>
<name>A0A1I4BUM1_9ACTN</name>
<feature type="transmembrane region" description="Helical" evidence="1">
    <location>
        <begin position="329"/>
        <end position="351"/>
    </location>
</feature>
<keyword evidence="3" id="KW-0808">Transferase</keyword>
<dbReference type="Pfam" id="PF01757">
    <property type="entry name" value="Acyl_transf_3"/>
    <property type="match status" value="1"/>
</dbReference>
<dbReference type="InterPro" id="IPR002656">
    <property type="entry name" value="Acyl_transf_3_dom"/>
</dbReference>
<keyword evidence="1" id="KW-0472">Membrane</keyword>
<protein>
    <submittedName>
        <fullName evidence="3">Acyltransferase family protein</fullName>
    </submittedName>
</protein>